<dbReference type="InterPro" id="IPR006312">
    <property type="entry name" value="TatA/E"/>
</dbReference>
<dbReference type="GO" id="GO:0043953">
    <property type="term" value="P:protein transport by the Tat complex"/>
    <property type="evidence" value="ECO:0007669"/>
    <property type="project" value="UniProtKB-UniRule"/>
</dbReference>
<comment type="function">
    <text evidence="9">Part of the twin-arginine translocation (Tat) system that transports large folded proteins containing a characteristic twin-arginine motif in their signal peptide across membranes. TatA could form the protein-conducting channel of the Tat system.</text>
</comment>
<comment type="subcellular location">
    <subcellularLocation>
        <location evidence="1 9">Cell membrane</location>
        <topology evidence="1 9">Single-pass membrane protein</topology>
    </subcellularLocation>
</comment>
<organism evidence="11 12">
    <name type="scientific">Pseudomonas matsuisoli</name>
    <dbReference type="NCBI Taxonomy" id="1515666"/>
    <lineage>
        <taxon>Bacteria</taxon>
        <taxon>Pseudomonadati</taxon>
        <taxon>Pseudomonadota</taxon>
        <taxon>Gammaproteobacteria</taxon>
        <taxon>Pseudomonadales</taxon>
        <taxon>Pseudomonadaceae</taxon>
        <taxon>Pseudomonas</taxon>
    </lineage>
</organism>
<dbReference type="Gene3D" id="1.20.5.3310">
    <property type="match status" value="1"/>
</dbReference>
<evidence type="ECO:0000256" key="5">
    <source>
        <dbReference type="ARBA" id="ARBA00022927"/>
    </source>
</evidence>
<feature type="compositionally biased region" description="Polar residues" evidence="10">
    <location>
        <begin position="58"/>
        <end position="77"/>
    </location>
</feature>
<name>A0A917V159_9PSED</name>
<protein>
    <recommendedName>
        <fullName evidence="9">Sec-independent protein translocase protein TatA</fullName>
    </recommendedName>
</protein>
<feature type="region of interest" description="Disordered" evidence="10">
    <location>
        <begin position="45"/>
        <end position="77"/>
    </location>
</feature>
<keyword evidence="2 9" id="KW-0813">Transport</keyword>
<dbReference type="GO" id="GO:0008320">
    <property type="term" value="F:protein transmembrane transporter activity"/>
    <property type="evidence" value="ECO:0007669"/>
    <property type="project" value="UniProtKB-UniRule"/>
</dbReference>
<comment type="subunit">
    <text evidence="9">The Tat system comprises two distinct complexes: a TatABC complex, containing multiple copies of TatA, TatB and TatC subunits, and a separate TatA complex, containing only TatA subunits. Substrates initially bind to the TatABC complex, which probably triggers association of the separate TatA complex to form the active translocon.</text>
</comment>
<keyword evidence="6 9" id="KW-1133">Transmembrane helix</keyword>
<dbReference type="HAMAP" id="MF_00236">
    <property type="entry name" value="TatA_E"/>
    <property type="match status" value="1"/>
</dbReference>
<evidence type="ECO:0000256" key="10">
    <source>
        <dbReference type="SAM" id="MobiDB-lite"/>
    </source>
</evidence>
<keyword evidence="12" id="KW-1185">Reference proteome</keyword>
<evidence type="ECO:0000256" key="3">
    <source>
        <dbReference type="ARBA" id="ARBA00022475"/>
    </source>
</evidence>
<reference evidence="11" key="1">
    <citation type="journal article" date="2014" name="Int. J. Syst. Evol. Microbiol.">
        <title>Complete genome sequence of Corynebacterium casei LMG S-19264T (=DSM 44701T), isolated from a smear-ripened cheese.</title>
        <authorList>
            <consortium name="US DOE Joint Genome Institute (JGI-PGF)"/>
            <person name="Walter F."/>
            <person name="Albersmeier A."/>
            <person name="Kalinowski J."/>
            <person name="Ruckert C."/>
        </authorList>
    </citation>
    <scope>NUCLEOTIDE SEQUENCE</scope>
    <source>
        <strain evidence="11">JCM 30078</strain>
    </source>
</reference>
<reference evidence="11" key="2">
    <citation type="submission" date="2020-09" db="EMBL/GenBank/DDBJ databases">
        <authorList>
            <person name="Sun Q."/>
            <person name="Ohkuma M."/>
        </authorList>
    </citation>
    <scope>NUCLEOTIDE SEQUENCE</scope>
    <source>
        <strain evidence="11">JCM 30078</strain>
    </source>
</reference>
<gene>
    <name evidence="9 11" type="primary">tatA</name>
    <name evidence="11" type="ORF">GCM10009304_36870</name>
</gene>
<dbReference type="Proteomes" id="UP000635983">
    <property type="component" value="Unassembled WGS sequence"/>
</dbReference>
<sequence length="77" mass="8355">MGIFDWKHWVVILIVAAVVFGTKRLRNVGSDLGGAIQGFRKSMAETETTPAAPEGQIVDQSIARTTASQNDPVRQQS</sequence>
<dbReference type="AlphaFoldDB" id="A0A917V159"/>
<dbReference type="Pfam" id="PF02416">
    <property type="entry name" value="TatA_B_E"/>
    <property type="match status" value="1"/>
</dbReference>
<evidence type="ECO:0000256" key="4">
    <source>
        <dbReference type="ARBA" id="ARBA00022692"/>
    </source>
</evidence>
<evidence type="ECO:0000256" key="6">
    <source>
        <dbReference type="ARBA" id="ARBA00022989"/>
    </source>
</evidence>
<dbReference type="RefSeq" id="WP_188985351.1">
    <property type="nucleotide sequence ID" value="NZ_BMPO01000009.1"/>
</dbReference>
<dbReference type="InterPro" id="IPR003369">
    <property type="entry name" value="TatA/B/E"/>
</dbReference>
<dbReference type="NCBIfam" id="TIGR01411">
    <property type="entry name" value="tatAE"/>
    <property type="match status" value="1"/>
</dbReference>
<evidence type="ECO:0000313" key="11">
    <source>
        <dbReference type="EMBL" id="GGK07258.1"/>
    </source>
</evidence>
<keyword evidence="8 9" id="KW-0472">Membrane</keyword>
<comment type="caution">
    <text evidence="11">The sequence shown here is derived from an EMBL/GenBank/DDBJ whole genome shotgun (WGS) entry which is preliminary data.</text>
</comment>
<comment type="similarity">
    <text evidence="9">Belongs to the TatA/E family.</text>
</comment>
<keyword evidence="7 9" id="KW-0811">Translocation</keyword>
<keyword evidence="5 9" id="KW-0653">Protein transport</keyword>
<keyword evidence="4 9" id="KW-0812">Transmembrane</keyword>
<dbReference type="EMBL" id="BMPO01000009">
    <property type="protein sequence ID" value="GGK07258.1"/>
    <property type="molecule type" value="Genomic_DNA"/>
</dbReference>
<dbReference type="PANTHER" id="PTHR42982">
    <property type="entry name" value="SEC-INDEPENDENT PROTEIN TRANSLOCASE PROTEIN TATA"/>
    <property type="match status" value="1"/>
</dbReference>
<evidence type="ECO:0000256" key="1">
    <source>
        <dbReference type="ARBA" id="ARBA00004162"/>
    </source>
</evidence>
<keyword evidence="3 9" id="KW-1003">Cell membrane</keyword>
<dbReference type="GO" id="GO:0033281">
    <property type="term" value="C:TAT protein transport complex"/>
    <property type="evidence" value="ECO:0007669"/>
    <property type="project" value="UniProtKB-UniRule"/>
</dbReference>
<accession>A0A917V159</accession>
<evidence type="ECO:0000313" key="12">
    <source>
        <dbReference type="Proteomes" id="UP000635983"/>
    </source>
</evidence>
<evidence type="ECO:0000256" key="9">
    <source>
        <dbReference type="HAMAP-Rule" id="MF_00236"/>
    </source>
</evidence>
<proteinExistence type="inferred from homology"/>
<evidence type="ECO:0000256" key="7">
    <source>
        <dbReference type="ARBA" id="ARBA00023010"/>
    </source>
</evidence>
<evidence type="ECO:0000256" key="2">
    <source>
        <dbReference type="ARBA" id="ARBA00022448"/>
    </source>
</evidence>
<evidence type="ECO:0000256" key="8">
    <source>
        <dbReference type="ARBA" id="ARBA00023136"/>
    </source>
</evidence>
<dbReference type="PANTHER" id="PTHR42982:SF1">
    <property type="entry name" value="SEC-INDEPENDENT PROTEIN TRANSLOCASE PROTEIN TATA"/>
    <property type="match status" value="1"/>
</dbReference>